<keyword evidence="12" id="KW-0812">Transmembrane</keyword>
<comment type="catalytic activity">
    <reaction evidence="9">
        <text>L-seryl-[protein] + ATP = O-phospho-L-seryl-[protein] + ADP + H(+)</text>
        <dbReference type="Rhea" id="RHEA:17989"/>
        <dbReference type="Rhea" id="RHEA-COMP:9863"/>
        <dbReference type="Rhea" id="RHEA-COMP:11604"/>
        <dbReference type="ChEBI" id="CHEBI:15378"/>
        <dbReference type="ChEBI" id="CHEBI:29999"/>
        <dbReference type="ChEBI" id="CHEBI:30616"/>
        <dbReference type="ChEBI" id="CHEBI:83421"/>
        <dbReference type="ChEBI" id="CHEBI:456216"/>
        <dbReference type="EC" id="2.7.11.1"/>
    </reaction>
</comment>
<evidence type="ECO:0000259" key="13">
    <source>
        <dbReference type="PROSITE" id="PS50011"/>
    </source>
</evidence>
<evidence type="ECO:0000313" key="16">
    <source>
        <dbReference type="Proteomes" id="UP000469763"/>
    </source>
</evidence>
<dbReference type="InterPro" id="IPR000719">
    <property type="entry name" value="Prot_kinase_dom"/>
</dbReference>
<dbReference type="Proteomes" id="UP000469763">
    <property type="component" value="Unassembled WGS sequence"/>
</dbReference>
<dbReference type="FunFam" id="1.10.510.10:FF:000021">
    <property type="entry name" value="Serine/threonine protein kinase"/>
    <property type="match status" value="1"/>
</dbReference>
<dbReference type="SUPFAM" id="SSF54184">
    <property type="entry name" value="Penicillin-binding protein 2x (pbp-2x), c-terminal domain"/>
    <property type="match status" value="1"/>
</dbReference>
<keyword evidence="12" id="KW-1133">Transmembrane helix</keyword>
<sequence>MSALTPNTLANGRYRLDHVIGHGGMAEVYMALDTRLNRTVAVKIMRSDLANDSIFLARFSREAQSVAKMNNPNIVSIYDSGDELFATDNGQSERVPYLVMEYVQGQTLRDIIKANGPLSQRDAEQVMLGVLNALDYSHRMGIIHRDIKPGNIMISDQGMVKVMDFGIARALDDSAATMTQSQGVVGTAQYLSPEQARGESVDARSDLYSAGCVLYEMLTGRPPFTGDSAVAIAYQHVSEVATPPSTLVPGLPTMWDSICAKAMAKDRMNRYATAAEFKNDILTFMNGGMPVAAAFNPLTDLSNIKARKAEETAAETQATGTATMAMPPAADTAATTQALGAPMQATQTFNPMTGQFETVPGPANAQTGTLPQTRAAQRAASKKKGKRNTVIGIIVGLLVLAGIVAGAWWYMTRDTTKYVAVPQLTESMTEAQVRNALAAVNLKLDKQEDTDSSKPAGTLTKQDPAAGTQVAEGSSVKVWFSAGPASQQVPSGLEGLDQDEAAAKLRAAGFTVSPSNKTEDSATVEKDKVTRTSPAAGESATKGSAITLYISNGMTTVPDWTGKSQTDITNDLRTNYPKFNVSIQQEASDTVASGSVTRTSPAAGTHVAQDENITVYVSTGKEQMSMPNVVGKTVAEAQQELNGFQITISGASDSNAKVTGQNPSAGSTVEKGSAVTLTTQAAKTAVPSFTSGKTTLSEYEAMLQDAGLKIKVSGSSDANAIVTAVSPTGSVDAGSTVTVTTKAPSSSSTSGSGSGSTSGSGSSTSGSGSGSSTGGSNSN</sequence>
<feature type="domain" description="PASTA" evidence="14">
    <location>
        <begin position="483"/>
        <end position="552"/>
    </location>
</feature>
<dbReference type="Pfam" id="PF03793">
    <property type="entry name" value="PASTA"/>
    <property type="match status" value="5"/>
</dbReference>
<keyword evidence="3" id="KW-0808">Transferase</keyword>
<feature type="binding site" evidence="10">
    <location>
        <position position="43"/>
    </location>
    <ligand>
        <name>ATP</name>
        <dbReference type="ChEBI" id="CHEBI:30616"/>
    </ligand>
</feature>
<keyword evidence="2" id="KW-0723">Serine/threonine-protein kinase</keyword>
<dbReference type="GO" id="GO:0045717">
    <property type="term" value="P:negative regulation of fatty acid biosynthetic process"/>
    <property type="evidence" value="ECO:0007669"/>
    <property type="project" value="UniProtKB-ARBA"/>
</dbReference>
<dbReference type="Pfam" id="PF00069">
    <property type="entry name" value="Pkinase"/>
    <property type="match status" value="1"/>
</dbReference>
<evidence type="ECO:0000256" key="8">
    <source>
        <dbReference type="ARBA" id="ARBA00047899"/>
    </source>
</evidence>
<keyword evidence="5 10" id="KW-0547">Nucleotide-binding</keyword>
<evidence type="ECO:0000256" key="5">
    <source>
        <dbReference type="ARBA" id="ARBA00022741"/>
    </source>
</evidence>
<dbReference type="AlphaFoldDB" id="A0A7K3TJM6"/>
<dbReference type="InterPro" id="IPR008271">
    <property type="entry name" value="Ser/Thr_kinase_AS"/>
</dbReference>
<evidence type="ECO:0000256" key="2">
    <source>
        <dbReference type="ARBA" id="ARBA00022527"/>
    </source>
</evidence>
<reference evidence="15 16" key="1">
    <citation type="submission" date="2019-10" db="EMBL/GenBank/DDBJ databases">
        <title>Bifidobacterium from non-human primates.</title>
        <authorList>
            <person name="Modesto M."/>
        </authorList>
    </citation>
    <scope>NUCLEOTIDE SEQUENCE [LARGE SCALE GENOMIC DNA]</scope>
    <source>
        <strain evidence="15 16">TREC</strain>
    </source>
</reference>
<evidence type="ECO:0000256" key="9">
    <source>
        <dbReference type="ARBA" id="ARBA00048679"/>
    </source>
</evidence>
<feature type="domain" description="PASTA" evidence="14">
    <location>
        <begin position="553"/>
        <end position="619"/>
    </location>
</feature>
<dbReference type="InterPro" id="IPR011009">
    <property type="entry name" value="Kinase-like_dom_sf"/>
</dbReference>
<evidence type="ECO:0000256" key="4">
    <source>
        <dbReference type="ARBA" id="ARBA00022737"/>
    </source>
</evidence>
<dbReference type="GO" id="GO:0004674">
    <property type="term" value="F:protein serine/threonine kinase activity"/>
    <property type="evidence" value="ECO:0007669"/>
    <property type="project" value="UniProtKB-KW"/>
</dbReference>
<evidence type="ECO:0000256" key="3">
    <source>
        <dbReference type="ARBA" id="ARBA00022679"/>
    </source>
</evidence>
<dbReference type="PANTHER" id="PTHR43289:SF6">
    <property type="entry name" value="SERINE_THREONINE-PROTEIN KINASE NEKL-3"/>
    <property type="match status" value="1"/>
</dbReference>
<organism evidence="15 16">
    <name type="scientific">Bifidobacterium avesanii</name>
    <dbReference type="NCBI Taxonomy" id="1798157"/>
    <lineage>
        <taxon>Bacteria</taxon>
        <taxon>Bacillati</taxon>
        <taxon>Actinomycetota</taxon>
        <taxon>Actinomycetes</taxon>
        <taxon>Bifidobacteriales</taxon>
        <taxon>Bifidobacteriaceae</taxon>
        <taxon>Bifidobacterium</taxon>
    </lineage>
</organism>
<feature type="region of interest" description="Disordered" evidence="11">
    <location>
        <begin position="728"/>
        <end position="779"/>
    </location>
</feature>
<evidence type="ECO:0000256" key="12">
    <source>
        <dbReference type="SAM" id="Phobius"/>
    </source>
</evidence>
<gene>
    <name evidence="15" type="primary">pknB</name>
    <name evidence="15" type="ORF">GFD22_08095</name>
</gene>
<dbReference type="CDD" id="cd14014">
    <property type="entry name" value="STKc_PknB_like"/>
    <property type="match status" value="1"/>
</dbReference>
<feature type="compositionally biased region" description="Polar residues" evidence="11">
    <location>
        <begin position="728"/>
        <end position="744"/>
    </location>
</feature>
<keyword evidence="16" id="KW-1185">Reference proteome</keyword>
<dbReference type="Gene3D" id="3.30.10.20">
    <property type="match status" value="4"/>
</dbReference>
<dbReference type="PROSITE" id="PS00108">
    <property type="entry name" value="PROTEIN_KINASE_ST"/>
    <property type="match status" value="1"/>
</dbReference>
<feature type="domain" description="PASTA" evidence="14">
    <location>
        <begin position="620"/>
        <end position="681"/>
    </location>
</feature>
<feature type="transmembrane region" description="Helical" evidence="12">
    <location>
        <begin position="390"/>
        <end position="411"/>
    </location>
</feature>
<dbReference type="InterPro" id="IPR017441">
    <property type="entry name" value="Protein_kinase_ATP_BS"/>
</dbReference>
<dbReference type="RefSeq" id="WP_152350789.1">
    <property type="nucleotide sequence ID" value="NZ_WBSN01000014.1"/>
</dbReference>
<feature type="domain" description="PASTA" evidence="14">
    <location>
        <begin position="415"/>
        <end position="482"/>
    </location>
</feature>
<name>A0A7K3TJM6_9BIFI</name>
<protein>
    <recommendedName>
        <fullName evidence="1">non-specific serine/threonine protein kinase</fullName>
        <ecNumber evidence="1">2.7.11.1</ecNumber>
    </recommendedName>
</protein>
<dbReference type="CDD" id="cd06577">
    <property type="entry name" value="PASTA_pknB"/>
    <property type="match status" value="5"/>
</dbReference>
<dbReference type="Gene3D" id="1.10.510.10">
    <property type="entry name" value="Transferase(Phosphotransferase) domain 1"/>
    <property type="match status" value="1"/>
</dbReference>
<comment type="catalytic activity">
    <reaction evidence="8">
        <text>L-threonyl-[protein] + ATP = O-phospho-L-threonyl-[protein] + ADP + H(+)</text>
        <dbReference type="Rhea" id="RHEA:46608"/>
        <dbReference type="Rhea" id="RHEA-COMP:11060"/>
        <dbReference type="Rhea" id="RHEA-COMP:11605"/>
        <dbReference type="ChEBI" id="CHEBI:15378"/>
        <dbReference type="ChEBI" id="CHEBI:30013"/>
        <dbReference type="ChEBI" id="CHEBI:30616"/>
        <dbReference type="ChEBI" id="CHEBI:61977"/>
        <dbReference type="ChEBI" id="CHEBI:456216"/>
        <dbReference type="EC" id="2.7.11.1"/>
    </reaction>
</comment>
<accession>A0A7K3TJM6</accession>
<dbReference type="SMART" id="SM00740">
    <property type="entry name" value="PASTA"/>
    <property type="match status" value="5"/>
</dbReference>
<dbReference type="GO" id="GO:0005524">
    <property type="term" value="F:ATP binding"/>
    <property type="evidence" value="ECO:0007669"/>
    <property type="project" value="UniProtKB-UniRule"/>
</dbReference>
<dbReference type="PROSITE" id="PS00107">
    <property type="entry name" value="PROTEIN_KINASE_ATP"/>
    <property type="match status" value="1"/>
</dbReference>
<feature type="domain" description="Protein kinase" evidence="13">
    <location>
        <begin position="14"/>
        <end position="282"/>
    </location>
</feature>
<dbReference type="EC" id="2.7.11.1" evidence="1"/>
<evidence type="ECO:0000313" key="15">
    <source>
        <dbReference type="EMBL" id="NEG78929.1"/>
    </source>
</evidence>
<dbReference type="PROSITE" id="PS50011">
    <property type="entry name" value="PROTEIN_KINASE_DOM"/>
    <property type="match status" value="1"/>
</dbReference>
<evidence type="ECO:0000256" key="10">
    <source>
        <dbReference type="PROSITE-ProRule" id="PRU10141"/>
    </source>
</evidence>
<feature type="compositionally biased region" description="Basic and acidic residues" evidence="11">
    <location>
        <begin position="517"/>
        <end position="530"/>
    </location>
</feature>
<dbReference type="SUPFAM" id="SSF56112">
    <property type="entry name" value="Protein kinase-like (PK-like)"/>
    <property type="match status" value="1"/>
</dbReference>
<dbReference type="PROSITE" id="PS51178">
    <property type="entry name" value="PASTA"/>
    <property type="match status" value="4"/>
</dbReference>
<dbReference type="InterPro" id="IPR005543">
    <property type="entry name" value="PASTA_dom"/>
</dbReference>
<evidence type="ECO:0000256" key="1">
    <source>
        <dbReference type="ARBA" id="ARBA00012513"/>
    </source>
</evidence>
<dbReference type="SMART" id="SM00220">
    <property type="entry name" value="S_TKc"/>
    <property type="match status" value="1"/>
</dbReference>
<feature type="region of interest" description="Disordered" evidence="11">
    <location>
        <begin position="512"/>
        <end position="538"/>
    </location>
</feature>
<evidence type="ECO:0000256" key="11">
    <source>
        <dbReference type="SAM" id="MobiDB-lite"/>
    </source>
</evidence>
<evidence type="ECO:0000259" key="14">
    <source>
        <dbReference type="PROSITE" id="PS51178"/>
    </source>
</evidence>
<evidence type="ECO:0000256" key="7">
    <source>
        <dbReference type="ARBA" id="ARBA00022840"/>
    </source>
</evidence>
<evidence type="ECO:0000256" key="6">
    <source>
        <dbReference type="ARBA" id="ARBA00022777"/>
    </source>
</evidence>
<dbReference type="OrthoDB" id="9762169at2"/>
<proteinExistence type="predicted"/>
<comment type="caution">
    <text evidence="15">The sequence shown here is derived from an EMBL/GenBank/DDBJ whole genome shotgun (WGS) entry which is preliminary data.</text>
</comment>
<feature type="region of interest" description="Disordered" evidence="11">
    <location>
        <begin position="444"/>
        <end position="468"/>
    </location>
</feature>
<keyword evidence="7 10" id="KW-0067">ATP-binding</keyword>
<dbReference type="NCBIfam" id="NF033483">
    <property type="entry name" value="PknB_PASTA_kin"/>
    <property type="match status" value="1"/>
</dbReference>
<keyword evidence="4" id="KW-0677">Repeat</keyword>
<dbReference type="PANTHER" id="PTHR43289">
    <property type="entry name" value="MITOGEN-ACTIVATED PROTEIN KINASE KINASE KINASE 20-RELATED"/>
    <property type="match status" value="1"/>
</dbReference>
<dbReference type="Gene3D" id="3.30.200.20">
    <property type="entry name" value="Phosphorylase Kinase, domain 1"/>
    <property type="match status" value="1"/>
</dbReference>
<keyword evidence="12" id="KW-0472">Membrane</keyword>
<dbReference type="FunFam" id="3.30.200.20:FF:000035">
    <property type="entry name" value="Serine/threonine protein kinase Stk1"/>
    <property type="match status" value="1"/>
</dbReference>
<keyword evidence="6 15" id="KW-0418">Kinase</keyword>
<dbReference type="EMBL" id="WHZY01000013">
    <property type="protein sequence ID" value="NEG78929.1"/>
    <property type="molecule type" value="Genomic_DNA"/>
</dbReference>